<gene>
    <name evidence="1" type="ORF">D7294_11730</name>
</gene>
<accession>A0A3A9Z556</accession>
<proteinExistence type="predicted"/>
<dbReference type="EMBL" id="RBAL01000005">
    <property type="protein sequence ID" value="RKN43149.1"/>
    <property type="molecule type" value="Genomic_DNA"/>
</dbReference>
<reference evidence="1 2" key="1">
    <citation type="journal article" date="2014" name="Int. J. Syst. Evol. Microbiol.">
        <title>Streptomyces hoynatensis sp. nov., isolated from deep marine sediment.</title>
        <authorList>
            <person name="Veyisoglu A."/>
            <person name="Sahin N."/>
        </authorList>
    </citation>
    <scope>NUCLEOTIDE SEQUENCE [LARGE SCALE GENOMIC DNA]</scope>
    <source>
        <strain evidence="1 2">KCTC 29097</strain>
    </source>
</reference>
<evidence type="ECO:0000313" key="2">
    <source>
        <dbReference type="Proteomes" id="UP000272474"/>
    </source>
</evidence>
<sequence length="66" mass="7239">MRSLGQVGALPEGELYACARCIAELERVIRGEAGRRLGAAGLCDHAKLEKRNGKSFCTKCTRQIYL</sequence>
<organism evidence="1 2">
    <name type="scientific">Streptomyces hoynatensis</name>
    <dbReference type="NCBI Taxonomy" id="1141874"/>
    <lineage>
        <taxon>Bacteria</taxon>
        <taxon>Bacillati</taxon>
        <taxon>Actinomycetota</taxon>
        <taxon>Actinomycetes</taxon>
        <taxon>Kitasatosporales</taxon>
        <taxon>Streptomycetaceae</taxon>
        <taxon>Streptomyces</taxon>
    </lineage>
</organism>
<dbReference type="RefSeq" id="WP_120678480.1">
    <property type="nucleotide sequence ID" value="NZ_RBAL01000005.1"/>
</dbReference>
<dbReference type="Proteomes" id="UP000272474">
    <property type="component" value="Unassembled WGS sequence"/>
</dbReference>
<name>A0A3A9Z556_9ACTN</name>
<evidence type="ECO:0000313" key="1">
    <source>
        <dbReference type="EMBL" id="RKN43149.1"/>
    </source>
</evidence>
<comment type="caution">
    <text evidence="1">The sequence shown here is derived from an EMBL/GenBank/DDBJ whole genome shotgun (WGS) entry which is preliminary data.</text>
</comment>
<protein>
    <submittedName>
        <fullName evidence="1">Uncharacterized protein</fullName>
    </submittedName>
</protein>
<dbReference type="AlphaFoldDB" id="A0A3A9Z556"/>
<keyword evidence="2" id="KW-1185">Reference proteome</keyword>